<name>D5P630_9MYCO</name>
<dbReference type="EMBL" id="ADNV01000118">
    <property type="protein sequence ID" value="EFG78466.1"/>
    <property type="molecule type" value="Genomic_DNA"/>
</dbReference>
<evidence type="ECO:0000256" key="1">
    <source>
        <dbReference type="SAM" id="Phobius"/>
    </source>
</evidence>
<evidence type="ECO:0000313" key="3">
    <source>
        <dbReference type="Proteomes" id="UP000003653"/>
    </source>
</evidence>
<keyword evidence="1" id="KW-0812">Transmembrane</keyword>
<feature type="transmembrane region" description="Helical" evidence="1">
    <location>
        <begin position="20"/>
        <end position="38"/>
    </location>
</feature>
<gene>
    <name evidence="2" type="ORF">HMPREF0591_1624</name>
</gene>
<sequence length="131" mass="14691">MGVAQFPRWYARWNRLVTNKIVRLWAGWVPAMGLLTHVGRKSGKRYRTPLNIFPTGEGLAVFLPYGPAHTEWLKNVTAAGSAEIQHYGKTITVTDPHVVTKADAQPLVVSRWRPIYARAPFAEVLLLKTGN</sequence>
<dbReference type="eggNOG" id="ENOG5032Z8Q">
    <property type="taxonomic scope" value="Bacteria"/>
</dbReference>
<keyword evidence="1" id="KW-1133">Transmembrane helix</keyword>
<comment type="caution">
    <text evidence="2">The sequence shown here is derived from an EMBL/GenBank/DDBJ whole genome shotgun (WGS) entry which is preliminary data.</text>
</comment>
<keyword evidence="1" id="KW-0472">Membrane</keyword>
<dbReference type="AlphaFoldDB" id="D5P630"/>
<organism evidence="2 3">
    <name type="scientific">Mycobacterium parascrofulaceum ATCC BAA-614</name>
    <dbReference type="NCBI Taxonomy" id="525368"/>
    <lineage>
        <taxon>Bacteria</taxon>
        <taxon>Bacillati</taxon>
        <taxon>Actinomycetota</taxon>
        <taxon>Actinomycetes</taxon>
        <taxon>Mycobacteriales</taxon>
        <taxon>Mycobacteriaceae</taxon>
        <taxon>Mycobacterium</taxon>
        <taxon>Mycobacterium simiae complex</taxon>
    </lineage>
</organism>
<keyword evidence="3" id="KW-1185">Reference proteome</keyword>
<dbReference type="InterPro" id="IPR012349">
    <property type="entry name" value="Split_barrel_FMN-bd"/>
</dbReference>
<protein>
    <submittedName>
        <fullName evidence="2">Deazaflavin-dependent nitroreductase family protein</fullName>
    </submittedName>
</protein>
<dbReference type="Gene3D" id="2.30.110.10">
    <property type="entry name" value="Electron Transport, Fmn-binding Protein, Chain A"/>
    <property type="match status" value="1"/>
</dbReference>
<dbReference type="RefSeq" id="WP_007170645.1">
    <property type="nucleotide sequence ID" value="NZ_GG770556.1"/>
</dbReference>
<dbReference type="Proteomes" id="UP000003653">
    <property type="component" value="Unassembled WGS sequence"/>
</dbReference>
<accession>D5P630</accession>
<dbReference type="InterPro" id="IPR004378">
    <property type="entry name" value="F420H2_quin_Rdtase"/>
</dbReference>
<evidence type="ECO:0000313" key="2">
    <source>
        <dbReference type="EMBL" id="EFG78466.1"/>
    </source>
</evidence>
<dbReference type="Pfam" id="PF04075">
    <property type="entry name" value="F420H2_quin_red"/>
    <property type="match status" value="1"/>
</dbReference>
<dbReference type="NCBIfam" id="TIGR00026">
    <property type="entry name" value="hi_GC_TIGR00026"/>
    <property type="match status" value="1"/>
</dbReference>
<reference evidence="2 3" key="1">
    <citation type="submission" date="2010-04" db="EMBL/GenBank/DDBJ databases">
        <authorList>
            <person name="Muzny D."/>
            <person name="Qin X."/>
            <person name="Deng J."/>
            <person name="Jiang H."/>
            <person name="Liu Y."/>
            <person name="Qu J."/>
            <person name="Song X.-Z."/>
            <person name="Zhang L."/>
            <person name="Thornton R."/>
            <person name="Coyle M."/>
            <person name="Francisco L."/>
            <person name="Jackson L."/>
            <person name="Javaid M."/>
            <person name="Korchina V."/>
            <person name="Kovar C."/>
            <person name="Mata R."/>
            <person name="Mathew T."/>
            <person name="Ngo R."/>
            <person name="Nguyen L."/>
            <person name="Nguyen N."/>
            <person name="Okwuonu G."/>
            <person name="Ongeri F."/>
            <person name="Pham C."/>
            <person name="Simmons D."/>
            <person name="Wilczek-Boney K."/>
            <person name="Hale W."/>
            <person name="Jakkamsetti A."/>
            <person name="Pham P."/>
            <person name="Ruth R."/>
            <person name="San Lucas F."/>
            <person name="Warren J."/>
            <person name="Zhang J."/>
            <person name="Zhao Z."/>
            <person name="Zhou C."/>
            <person name="Zhu D."/>
            <person name="Lee S."/>
            <person name="Bess C."/>
            <person name="Blankenburg K."/>
            <person name="Forbes L."/>
            <person name="Fu Q."/>
            <person name="Gubbala S."/>
            <person name="Hirani K."/>
            <person name="Jayaseelan J.C."/>
            <person name="Lara F."/>
            <person name="Munidasa M."/>
            <person name="Palculict T."/>
            <person name="Patil S."/>
            <person name="Pu L.-L."/>
            <person name="Saada N."/>
            <person name="Tang L."/>
            <person name="Weissenberger G."/>
            <person name="Zhu Y."/>
            <person name="Hemphill L."/>
            <person name="Shang Y."/>
            <person name="Youmans B."/>
            <person name="Ayvaz T."/>
            <person name="Ross M."/>
            <person name="Santibanez J."/>
            <person name="Aqrawi P."/>
            <person name="Gross S."/>
            <person name="Joshi V."/>
            <person name="Fowler G."/>
            <person name="Nazareth L."/>
            <person name="Reid J."/>
            <person name="Worley K."/>
            <person name="Petrosino J."/>
            <person name="Highlander S."/>
            <person name="Gibbs R."/>
        </authorList>
    </citation>
    <scope>NUCLEOTIDE SEQUENCE [LARGE SCALE GENOMIC DNA]</scope>
    <source>
        <strain evidence="2 3">ATCC BAA-614</strain>
    </source>
</reference>
<dbReference type="HOGENOM" id="CLU_141082_2_0_11"/>
<proteinExistence type="predicted"/>
<dbReference type="GO" id="GO:0016491">
    <property type="term" value="F:oxidoreductase activity"/>
    <property type="evidence" value="ECO:0007669"/>
    <property type="project" value="InterPro"/>
</dbReference>